<feature type="compositionally biased region" description="Basic and acidic residues" evidence="1">
    <location>
        <begin position="108"/>
        <end position="120"/>
    </location>
</feature>
<accession>A0A9Q3CZC1</accession>
<gene>
    <name evidence="2" type="ORF">O181_032367</name>
</gene>
<dbReference type="EMBL" id="AVOT02011693">
    <property type="protein sequence ID" value="MBW0492652.1"/>
    <property type="molecule type" value="Genomic_DNA"/>
</dbReference>
<name>A0A9Q3CZC1_9BASI</name>
<keyword evidence="3" id="KW-1185">Reference proteome</keyword>
<feature type="region of interest" description="Disordered" evidence="1">
    <location>
        <begin position="78"/>
        <end position="120"/>
    </location>
</feature>
<evidence type="ECO:0000313" key="2">
    <source>
        <dbReference type="EMBL" id="MBW0492652.1"/>
    </source>
</evidence>
<organism evidence="2 3">
    <name type="scientific">Austropuccinia psidii MF-1</name>
    <dbReference type="NCBI Taxonomy" id="1389203"/>
    <lineage>
        <taxon>Eukaryota</taxon>
        <taxon>Fungi</taxon>
        <taxon>Dikarya</taxon>
        <taxon>Basidiomycota</taxon>
        <taxon>Pucciniomycotina</taxon>
        <taxon>Pucciniomycetes</taxon>
        <taxon>Pucciniales</taxon>
        <taxon>Sphaerophragmiaceae</taxon>
        <taxon>Austropuccinia</taxon>
    </lineage>
</organism>
<evidence type="ECO:0000313" key="3">
    <source>
        <dbReference type="Proteomes" id="UP000765509"/>
    </source>
</evidence>
<comment type="caution">
    <text evidence="2">The sequence shown here is derived from an EMBL/GenBank/DDBJ whole genome shotgun (WGS) entry which is preliminary data.</text>
</comment>
<sequence length="120" mass="13006">MFKKLGIEANELEGLLAQAACHAPATLNQTAFDQLVTAAILLKGDEKPNPTFVGKVILNASGKTNNHTRQLSPFVYRVADPPTTPSHTWREPSPGPPPPWHQAPDVRQPPDHLVDKFGAA</sequence>
<proteinExistence type="predicted"/>
<protein>
    <submittedName>
        <fullName evidence="2">Uncharacterized protein</fullName>
    </submittedName>
</protein>
<dbReference type="Proteomes" id="UP000765509">
    <property type="component" value="Unassembled WGS sequence"/>
</dbReference>
<dbReference type="AlphaFoldDB" id="A0A9Q3CZC1"/>
<reference evidence="2" key="1">
    <citation type="submission" date="2021-03" db="EMBL/GenBank/DDBJ databases">
        <title>Draft genome sequence of rust myrtle Austropuccinia psidii MF-1, a brazilian biotype.</title>
        <authorList>
            <person name="Quecine M.C."/>
            <person name="Pachon D.M.R."/>
            <person name="Bonatelli M.L."/>
            <person name="Correr F.H."/>
            <person name="Franceschini L.M."/>
            <person name="Leite T.F."/>
            <person name="Margarido G.R.A."/>
            <person name="Almeida C.A."/>
            <person name="Ferrarezi J.A."/>
            <person name="Labate C.A."/>
        </authorList>
    </citation>
    <scope>NUCLEOTIDE SEQUENCE</scope>
    <source>
        <strain evidence="2">MF-1</strain>
    </source>
</reference>
<evidence type="ECO:0000256" key="1">
    <source>
        <dbReference type="SAM" id="MobiDB-lite"/>
    </source>
</evidence>